<evidence type="ECO:0000313" key="2">
    <source>
        <dbReference type="Proteomes" id="UP000067738"/>
    </source>
</evidence>
<dbReference type="AlphaFoldDB" id="A0A0U3CU35"/>
<dbReference type="EMBL" id="CP011266">
    <property type="protein sequence ID" value="ALT69199.1"/>
    <property type="molecule type" value="Genomic_DNA"/>
</dbReference>
<dbReference type="NCBIfam" id="TIGR04165">
    <property type="entry name" value="methano_modCys"/>
    <property type="match status" value="1"/>
</dbReference>
<dbReference type="GeneID" id="26736365"/>
<dbReference type="PATRIC" id="fig|230361.4.peg.1462"/>
<evidence type="ECO:0008006" key="3">
    <source>
        <dbReference type="Google" id="ProtNLM"/>
    </source>
</evidence>
<keyword evidence="2" id="KW-1185">Reference proteome</keyword>
<dbReference type="InterPro" id="IPR013083">
    <property type="entry name" value="Znf_RING/FYVE/PHD"/>
</dbReference>
<dbReference type="Gene3D" id="3.30.40.10">
    <property type="entry name" value="Zinc/RING finger domain, C3HC4 (zinc finger)"/>
    <property type="match status" value="1"/>
</dbReference>
<dbReference type="Proteomes" id="UP000067738">
    <property type="component" value="Chromosome"/>
</dbReference>
<dbReference type="RefSeq" id="WP_058739449.1">
    <property type="nucleotide sequence ID" value="NZ_CP011266.1"/>
</dbReference>
<dbReference type="KEGG" id="mmil:sm9_1418"/>
<name>A0A0U3CU35_9EURY</name>
<reference evidence="1 2" key="1">
    <citation type="submission" date="2015-04" db="EMBL/GenBank/DDBJ databases">
        <title>The complete genome sequence of the rumen methanogen Methanobrevibacter millerae SM9.</title>
        <authorList>
            <person name="Leahy S.C."/>
            <person name="Kelly W.J."/>
            <person name="Pacheco D.M."/>
            <person name="Li D."/>
            <person name="Altermann E."/>
            <person name="Attwood G.T."/>
        </authorList>
    </citation>
    <scope>NUCLEOTIDE SEQUENCE [LARGE SCALE GENOMIC DNA]</scope>
    <source>
        <strain evidence="1 2">SM9</strain>
    </source>
</reference>
<evidence type="ECO:0000313" key="1">
    <source>
        <dbReference type="EMBL" id="ALT69199.1"/>
    </source>
</evidence>
<dbReference type="Pfam" id="PF14354">
    <property type="entry name" value="Lar_restr_allev"/>
    <property type="match status" value="1"/>
</dbReference>
<dbReference type="OrthoDB" id="84364at2157"/>
<protein>
    <recommendedName>
        <fullName evidence="3">Cys-rich peptide, TIGR04165 family</fullName>
    </recommendedName>
</protein>
<gene>
    <name evidence="1" type="ORF">sm9_1418</name>
</gene>
<proteinExistence type="predicted"/>
<dbReference type="InterPro" id="IPR026493">
    <property type="entry name" value="Cys-rich_pep"/>
</dbReference>
<sequence>MKFEELIAPCPKCGSKDKVAHRKMLDNHRAHAEMDTVKCEECGYIFFVNDHMDEDEKKKLLKELNKIYG</sequence>
<organism evidence="1 2">
    <name type="scientific">Methanobrevibacter millerae</name>
    <dbReference type="NCBI Taxonomy" id="230361"/>
    <lineage>
        <taxon>Archaea</taxon>
        <taxon>Methanobacteriati</taxon>
        <taxon>Methanobacteriota</taxon>
        <taxon>Methanomada group</taxon>
        <taxon>Methanobacteria</taxon>
        <taxon>Methanobacteriales</taxon>
        <taxon>Methanobacteriaceae</taxon>
        <taxon>Methanobrevibacter</taxon>
    </lineage>
</organism>
<accession>A0A0U3CU35</accession>